<comment type="caution">
    <text evidence="6">The sequence shown here is derived from an EMBL/GenBank/DDBJ whole genome shotgun (WGS) entry which is preliminary data.</text>
</comment>
<dbReference type="InterPro" id="IPR036390">
    <property type="entry name" value="WH_DNA-bd_sf"/>
</dbReference>
<proteinExistence type="predicted"/>
<keyword evidence="3" id="KW-0949">S-adenosyl-L-methionine</keyword>
<dbReference type="SUPFAM" id="SSF53335">
    <property type="entry name" value="S-adenosyl-L-methionine-dependent methyltransferases"/>
    <property type="match status" value="1"/>
</dbReference>
<dbReference type="Pfam" id="PF00891">
    <property type="entry name" value="Methyltransf_2"/>
    <property type="match status" value="1"/>
</dbReference>
<dbReference type="GO" id="GO:0046983">
    <property type="term" value="F:protein dimerization activity"/>
    <property type="evidence" value="ECO:0007669"/>
    <property type="project" value="InterPro"/>
</dbReference>
<name>A0A099T060_METMT</name>
<evidence type="ECO:0000256" key="3">
    <source>
        <dbReference type="ARBA" id="ARBA00022691"/>
    </source>
</evidence>
<dbReference type="InterPro" id="IPR036388">
    <property type="entry name" value="WH-like_DNA-bd_sf"/>
</dbReference>
<keyword evidence="7" id="KW-1185">Reference proteome</keyword>
<dbReference type="FunFam" id="3.40.50.150:FF:000645">
    <property type="entry name" value="SAM-dependent methyltransferase"/>
    <property type="match status" value="1"/>
</dbReference>
<dbReference type="PANTHER" id="PTHR11746">
    <property type="entry name" value="O-METHYLTRANSFERASE"/>
    <property type="match status" value="1"/>
</dbReference>
<dbReference type="Gene3D" id="3.40.50.150">
    <property type="entry name" value="Vaccinia Virus protein VP39"/>
    <property type="match status" value="1"/>
</dbReference>
<evidence type="ECO:0000313" key="7">
    <source>
        <dbReference type="Proteomes" id="UP000029859"/>
    </source>
</evidence>
<dbReference type="InterPro" id="IPR001077">
    <property type="entry name" value="COMT_C"/>
</dbReference>
<dbReference type="Pfam" id="PF08100">
    <property type="entry name" value="Dimerisation"/>
    <property type="match status" value="1"/>
</dbReference>
<evidence type="ECO:0000256" key="1">
    <source>
        <dbReference type="ARBA" id="ARBA00022603"/>
    </source>
</evidence>
<keyword evidence="2" id="KW-0808">Transferase</keyword>
<dbReference type="AlphaFoldDB" id="A0A099T060"/>
<dbReference type="EMBL" id="JRHO01000014">
    <property type="protein sequence ID" value="KGK98329.1"/>
    <property type="molecule type" value="Genomic_DNA"/>
</dbReference>
<feature type="domain" description="O-methyltransferase dimerisation" evidence="5">
    <location>
        <begin position="25"/>
        <end position="97"/>
    </location>
</feature>
<dbReference type="Proteomes" id="UP000029859">
    <property type="component" value="Unassembled WGS sequence"/>
</dbReference>
<gene>
    <name evidence="6" type="ORF">LI82_11480</name>
</gene>
<keyword evidence="1" id="KW-0489">Methyltransferase</keyword>
<evidence type="ECO:0000259" key="5">
    <source>
        <dbReference type="Pfam" id="PF08100"/>
    </source>
</evidence>
<dbReference type="InterPro" id="IPR016461">
    <property type="entry name" value="COMT-like"/>
</dbReference>
<dbReference type="RefSeq" id="WP_048195728.1">
    <property type="nucleotide sequence ID" value="NZ_CAAGSM010000001.1"/>
</dbReference>
<evidence type="ECO:0000313" key="6">
    <source>
        <dbReference type="EMBL" id="KGK98329.1"/>
    </source>
</evidence>
<sequence>MSLGIELMKRPEVAPEKFMRIVEDSMKGFRNYKVLATAVELNVFEHTKVPITPQELANKIGCNQKMIALLCDVLCGFELLYKEGDSYANTGISNTYILSDSPYSQLNYLSDMDSNVKLWENLHDIIKNGPAIVEKEEFFGDRVIHSMAENAKCGMLQEVIQTVIENIDFNNASKMLDLGGGHGLYAIGFASLNKDLNSFVFDLPPVVEQTKIYTQKYGANRVDVIPGNFFTDDIGDGYDIIFSSLNPGGRVPGLIPKITSALNKGGVFVNRQVPDEDSISDPLLTLDWNLWTFKDIKKANSRYSFENSISFNDYIDVLKANGLDVFKEIRLKDGSMIVFSKKT</sequence>
<evidence type="ECO:0000256" key="2">
    <source>
        <dbReference type="ARBA" id="ARBA00022679"/>
    </source>
</evidence>
<accession>A0A099T060</accession>
<dbReference type="Gene3D" id="1.10.10.10">
    <property type="entry name" value="Winged helix-like DNA-binding domain superfamily/Winged helix DNA-binding domain"/>
    <property type="match status" value="1"/>
</dbReference>
<dbReference type="InterPro" id="IPR012967">
    <property type="entry name" value="COMT_dimerisation"/>
</dbReference>
<protein>
    <recommendedName>
        <fullName evidence="8">SAM-dependent methlyltransferase</fullName>
    </recommendedName>
</protein>
<feature type="domain" description="O-methyltransferase C-terminal" evidence="4">
    <location>
        <begin position="159"/>
        <end position="241"/>
    </location>
</feature>
<organism evidence="6 7">
    <name type="scientific">Methanococcoides methylutens</name>
    <dbReference type="NCBI Taxonomy" id="2226"/>
    <lineage>
        <taxon>Archaea</taxon>
        <taxon>Methanobacteriati</taxon>
        <taxon>Methanobacteriota</taxon>
        <taxon>Stenosarchaea group</taxon>
        <taxon>Methanomicrobia</taxon>
        <taxon>Methanosarcinales</taxon>
        <taxon>Methanosarcinaceae</taxon>
        <taxon>Methanococcoides</taxon>
    </lineage>
</organism>
<dbReference type="PROSITE" id="PS51683">
    <property type="entry name" value="SAM_OMT_II"/>
    <property type="match status" value="1"/>
</dbReference>
<evidence type="ECO:0000259" key="4">
    <source>
        <dbReference type="Pfam" id="PF00891"/>
    </source>
</evidence>
<dbReference type="CDD" id="cd02440">
    <property type="entry name" value="AdoMet_MTases"/>
    <property type="match status" value="1"/>
</dbReference>
<dbReference type="SUPFAM" id="SSF46785">
    <property type="entry name" value="Winged helix' DNA-binding domain"/>
    <property type="match status" value="1"/>
</dbReference>
<evidence type="ECO:0008006" key="8">
    <source>
        <dbReference type="Google" id="ProtNLM"/>
    </source>
</evidence>
<dbReference type="GO" id="GO:0032259">
    <property type="term" value="P:methylation"/>
    <property type="evidence" value="ECO:0007669"/>
    <property type="project" value="UniProtKB-KW"/>
</dbReference>
<reference evidence="6 7" key="1">
    <citation type="submission" date="2014-09" db="EMBL/GenBank/DDBJ databases">
        <title>Draft genome sequence of an obligately methylotrophic methanogen, Methanococcoides methylutens, isolated from marine sediment.</title>
        <authorList>
            <person name="Guan Y."/>
            <person name="Ngugi D.K."/>
            <person name="Blom J."/>
            <person name="Ali S."/>
            <person name="Ferry J.G."/>
            <person name="Stingl U."/>
        </authorList>
    </citation>
    <scope>NUCLEOTIDE SEQUENCE [LARGE SCALE GENOMIC DNA]</scope>
    <source>
        <strain evidence="6 7">DSM 2657</strain>
    </source>
</reference>
<dbReference type="InterPro" id="IPR029063">
    <property type="entry name" value="SAM-dependent_MTases_sf"/>
</dbReference>
<dbReference type="OrthoDB" id="146767at2157"/>
<dbReference type="GO" id="GO:0008171">
    <property type="term" value="F:O-methyltransferase activity"/>
    <property type="evidence" value="ECO:0007669"/>
    <property type="project" value="InterPro"/>
</dbReference>